<keyword evidence="1" id="KW-0430">Lectin</keyword>
<protein>
    <recommendedName>
        <fullName evidence="4">C-type lectin domain-containing protein</fullName>
    </recommendedName>
</protein>
<evidence type="ECO:0000256" key="3">
    <source>
        <dbReference type="SAM" id="Phobius"/>
    </source>
</evidence>
<dbReference type="OMA" id="QVIWHTA"/>
<proteinExistence type="predicted"/>
<dbReference type="SUPFAM" id="SSF56436">
    <property type="entry name" value="C-type lectin-like"/>
    <property type="match status" value="1"/>
</dbReference>
<dbReference type="InterPro" id="IPR001304">
    <property type="entry name" value="C-type_lectin-like"/>
</dbReference>
<feature type="transmembrane region" description="Helical" evidence="3">
    <location>
        <begin position="35"/>
        <end position="58"/>
    </location>
</feature>
<dbReference type="Pfam" id="PF00059">
    <property type="entry name" value="Lectin_C"/>
    <property type="match status" value="1"/>
</dbReference>
<dbReference type="InterPro" id="IPR016187">
    <property type="entry name" value="CTDL_fold"/>
</dbReference>
<organism evidence="5 6">
    <name type="scientific">Falco tinnunculus</name>
    <name type="common">Common kestrel</name>
    <dbReference type="NCBI Taxonomy" id="100819"/>
    <lineage>
        <taxon>Eukaryota</taxon>
        <taxon>Metazoa</taxon>
        <taxon>Chordata</taxon>
        <taxon>Craniata</taxon>
        <taxon>Vertebrata</taxon>
        <taxon>Euteleostomi</taxon>
        <taxon>Archelosauria</taxon>
        <taxon>Archosauria</taxon>
        <taxon>Dinosauria</taxon>
        <taxon>Saurischia</taxon>
        <taxon>Theropoda</taxon>
        <taxon>Coelurosauria</taxon>
        <taxon>Aves</taxon>
        <taxon>Neognathae</taxon>
        <taxon>Neoaves</taxon>
        <taxon>Telluraves</taxon>
        <taxon>Australaves</taxon>
        <taxon>Falconiformes</taxon>
        <taxon>Falconidae</taxon>
        <taxon>Falco</taxon>
    </lineage>
</organism>
<dbReference type="PROSITE" id="PS00615">
    <property type="entry name" value="C_TYPE_LECTIN_1"/>
    <property type="match status" value="1"/>
</dbReference>
<dbReference type="InterPro" id="IPR016186">
    <property type="entry name" value="C-type_lectin-like/link_sf"/>
</dbReference>
<keyword evidence="2" id="KW-1015">Disulfide bond</keyword>
<feature type="domain" description="C-type lectin" evidence="4">
    <location>
        <begin position="98"/>
        <end position="212"/>
    </location>
</feature>
<dbReference type="Gene3D" id="3.10.100.10">
    <property type="entry name" value="Mannose-Binding Protein A, subunit A"/>
    <property type="match status" value="1"/>
</dbReference>
<name>A0A8C4UI48_FALTI</name>
<dbReference type="OrthoDB" id="2142683at2759"/>
<sequence>MCHIFWGFFFLFVCLFSFQDRNFFQQKLRSFFTVYLLLALSFLLIIILFAVSLSRALLGKLSWWDKPSSAPCHPPEFPPILLSPVFPCGPGSREWEYFDGKCYYFSLSRTSWHKAKAACEEMHSRLAVIDSYTKQNFIMFRTRNERFWIGLTDENSEGEWEWIDGTDYKTTFTFWKEGEPNNSGNNEDCAHLWVSGKWNDVYCTYECYYVCEKPLPP</sequence>
<evidence type="ECO:0000313" key="5">
    <source>
        <dbReference type="Ensembl" id="ENSFTIP00000013221.1"/>
    </source>
</evidence>
<dbReference type="PANTHER" id="PTHR22803">
    <property type="entry name" value="MANNOSE, PHOSPHOLIPASE, LECTIN RECEPTOR RELATED"/>
    <property type="match status" value="1"/>
</dbReference>
<dbReference type="PROSITE" id="PS50041">
    <property type="entry name" value="C_TYPE_LECTIN_2"/>
    <property type="match status" value="1"/>
</dbReference>
<dbReference type="InterPro" id="IPR050111">
    <property type="entry name" value="C-type_lectin/snaclec_domain"/>
</dbReference>
<keyword evidence="3" id="KW-1133">Transmembrane helix</keyword>
<dbReference type="Proteomes" id="UP000694562">
    <property type="component" value="Unplaced"/>
</dbReference>
<reference evidence="5" key="1">
    <citation type="submission" date="2025-08" db="UniProtKB">
        <authorList>
            <consortium name="Ensembl"/>
        </authorList>
    </citation>
    <scope>IDENTIFICATION</scope>
</reference>
<dbReference type="Ensembl" id="ENSFTIT00000013798.1">
    <property type="protein sequence ID" value="ENSFTIP00000013221.1"/>
    <property type="gene ID" value="ENSFTIG00000008845.1"/>
</dbReference>
<reference evidence="5" key="2">
    <citation type="submission" date="2025-09" db="UniProtKB">
        <authorList>
            <consortium name="Ensembl"/>
        </authorList>
    </citation>
    <scope>IDENTIFICATION</scope>
</reference>
<evidence type="ECO:0000259" key="4">
    <source>
        <dbReference type="PROSITE" id="PS50041"/>
    </source>
</evidence>
<dbReference type="InterPro" id="IPR033989">
    <property type="entry name" value="CD209-like_CTLD"/>
</dbReference>
<dbReference type="InterPro" id="IPR018378">
    <property type="entry name" value="C-type_lectin_CS"/>
</dbReference>
<evidence type="ECO:0000256" key="2">
    <source>
        <dbReference type="ARBA" id="ARBA00023157"/>
    </source>
</evidence>
<keyword evidence="3" id="KW-0472">Membrane</keyword>
<dbReference type="AlphaFoldDB" id="A0A8C4UI48"/>
<dbReference type="CDD" id="cd03590">
    <property type="entry name" value="CLECT_DC-SIGN_like"/>
    <property type="match status" value="1"/>
</dbReference>
<keyword evidence="6" id="KW-1185">Reference proteome</keyword>
<accession>A0A8C4UI48</accession>
<dbReference type="GO" id="GO:0030246">
    <property type="term" value="F:carbohydrate binding"/>
    <property type="evidence" value="ECO:0007669"/>
    <property type="project" value="UniProtKB-KW"/>
</dbReference>
<keyword evidence="3" id="KW-0812">Transmembrane</keyword>
<evidence type="ECO:0000313" key="6">
    <source>
        <dbReference type="Proteomes" id="UP000694562"/>
    </source>
</evidence>
<evidence type="ECO:0000256" key="1">
    <source>
        <dbReference type="ARBA" id="ARBA00022734"/>
    </source>
</evidence>
<dbReference type="SMART" id="SM00034">
    <property type="entry name" value="CLECT"/>
    <property type="match status" value="1"/>
</dbReference>